<dbReference type="InterPro" id="IPR009057">
    <property type="entry name" value="Homeodomain-like_sf"/>
</dbReference>
<keyword evidence="3 4" id="KW-0539">Nucleus</keyword>
<dbReference type="GO" id="GO:0000981">
    <property type="term" value="F:DNA-binding transcription factor activity, RNA polymerase II-specific"/>
    <property type="evidence" value="ECO:0007669"/>
    <property type="project" value="InterPro"/>
</dbReference>
<evidence type="ECO:0000256" key="3">
    <source>
        <dbReference type="ARBA" id="ARBA00023242"/>
    </source>
</evidence>
<keyword evidence="2 4" id="KW-0371">Homeobox</keyword>
<evidence type="ECO:0000256" key="2">
    <source>
        <dbReference type="ARBA" id="ARBA00023155"/>
    </source>
</evidence>
<dbReference type="Pfam" id="PF00046">
    <property type="entry name" value="Homeodomain"/>
    <property type="match status" value="1"/>
</dbReference>
<dbReference type="InterPro" id="IPR001356">
    <property type="entry name" value="HD"/>
</dbReference>
<name>A0A9P5TUG0_GYMJU</name>
<dbReference type="OrthoDB" id="6159439at2759"/>
<dbReference type="AlphaFoldDB" id="A0A9P5TUG0"/>
<dbReference type="Gene3D" id="1.10.10.60">
    <property type="entry name" value="Homeodomain-like"/>
    <property type="match status" value="1"/>
</dbReference>
<feature type="domain" description="Homeobox" evidence="7">
    <location>
        <begin position="152"/>
        <end position="212"/>
    </location>
</feature>
<dbReference type="Proteomes" id="UP000724874">
    <property type="component" value="Unassembled WGS sequence"/>
</dbReference>
<dbReference type="CDD" id="cd00086">
    <property type="entry name" value="homeodomain"/>
    <property type="match status" value="1"/>
</dbReference>
<accession>A0A9P5TUG0</accession>
<keyword evidence="9" id="KW-1185">Reference proteome</keyword>
<evidence type="ECO:0000313" key="8">
    <source>
        <dbReference type="EMBL" id="KAF8913107.1"/>
    </source>
</evidence>
<feature type="DNA-binding region" description="Homeobox" evidence="4">
    <location>
        <begin position="154"/>
        <end position="213"/>
    </location>
</feature>
<comment type="subcellular location">
    <subcellularLocation>
        <location evidence="4 5">Nucleus</location>
    </subcellularLocation>
</comment>
<reference evidence="8" key="1">
    <citation type="submission" date="2020-11" db="EMBL/GenBank/DDBJ databases">
        <authorList>
            <consortium name="DOE Joint Genome Institute"/>
            <person name="Ahrendt S."/>
            <person name="Riley R."/>
            <person name="Andreopoulos W."/>
            <person name="LaButti K."/>
            <person name="Pangilinan J."/>
            <person name="Ruiz-duenas F.J."/>
            <person name="Barrasa J.M."/>
            <person name="Sanchez-Garcia M."/>
            <person name="Camarero S."/>
            <person name="Miyauchi S."/>
            <person name="Serrano A."/>
            <person name="Linde D."/>
            <person name="Babiker R."/>
            <person name="Drula E."/>
            <person name="Ayuso-Fernandez I."/>
            <person name="Pacheco R."/>
            <person name="Padilla G."/>
            <person name="Ferreira P."/>
            <person name="Barriuso J."/>
            <person name="Kellner H."/>
            <person name="Castanera R."/>
            <person name="Alfaro M."/>
            <person name="Ramirez L."/>
            <person name="Pisabarro A.G."/>
            <person name="Kuo A."/>
            <person name="Tritt A."/>
            <person name="Lipzen A."/>
            <person name="He G."/>
            <person name="Yan M."/>
            <person name="Ng V."/>
            <person name="Cullen D."/>
            <person name="Martin F."/>
            <person name="Rosso M.-N."/>
            <person name="Henrissat B."/>
            <person name="Hibbett D."/>
            <person name="Martinez A.T."/>
            <person name="Grigoriev I.V."/>
        </authorList>
    </citation>
    <scope>NUCLEOTIDE SEQUENCE</scope>
    <source>
        <strain evidence="8">AH 44721</strain>
    </source>
</reference>
<dbReference type="EMBL" id="JADNYJ010000002">
    <property type="protein sequence ID" value="KAF8913107.1"/>
    <property type="molecule type" value="Genomic_DNA"/>
</dbReference>
<dbReference type="PROSITE" id="PS00027">
    <property type="entry name" value="HOMEOBOX_1"/>
    <property type="match status" value="1"/>
</dbReference>
<evidence type="ECO:0000256" key="6">
    <source>
        <dbReference type="SAM" id="MobiDB-lite"/>
    </source>
</evidence>
<organism evidence="8 9">
    <name type="scientific">Gymnopilus junonius</name>
    <name type="common">Spectacular rustgill mushroom</name>
    <name type="synonym">Gymnopilus spectabilis subsp. junonius</name>
    <dbReference type="NCBI Taxonomy" id="109634"/>
    <lineage>
        <taxon>Eukaryota</taxon>
        <taxon>Fungi</taxon>
        <taxon>Dikarya</taxon>
        <taxon>Basidiomycota</taxon>
        <taxon>Agaricomycotina</taxon>
        <taxon>Agaricomycetes</taxon>
        <taxon>Agaricomycetidae</taxon>
        <taxon>Agaricales</taxon>
        <taxon>Agaricineae</taxon>
        <taxon>Hymenogastraceae</taxon>
        <taxon>Gymnopilus</taxon>
    </lineage>
</organism>
<dbReference type="InterPro" id="IPR017970">
    <property type="entry name" value="Homeobox_CS"/>
</dbReference>
<protein>
    <recommendedName>
        <fullName evidence="7">Homeobox domain-containing protein</fullName>
    </recommendedName>
</protein>
<gene>
    <name evidence="8" type="ORF">CPB84DRAFT_1760357</name>
</gene>
<sequence>MMLPQFDSSRRRELLGEVLQVTNSLRQKLEESYDLSIDLPSSNLSQLEAMIPELILPFPHQLLAEVSALQIPCGVRESILQSLRSRILRIQQEYISSYRRTCLETSHAGPVFGHHFREIHQVFMSSSERHYLPMLKAHISLILSKAAEYEKSVACEERRTFNIEYTPVFEKYFEYNAYPSAQHQSVLAEKSMMTRRQIEVWFQNHRNRAKKDSSALRRNASDLPLRIALNVLQEKDIDPMVRTPSPSDDDSIGEDIDDEDLQVPQPTSCIDAFDSFRPRHAFPSPYSPTVPDPFLNDNGVIKFPPPTWKRRPASSVPAYIQSSSVDMNEFVRMFHIKLNISQGVRKRTTPKSSEARSPWYAATVTIPSRAPLPALMRAPSLPSIIPPPSSLFSFQYPSSSRSTTTASAFLSPRQEMANARKISPLPRRFPASSDSPSPFQSTSRISSFSSNYPSRSRSSSSSSTSRTPEPTTPPQLPTWDIPVIQHADNVQQRPDDYDLNFSTMFGDDPIFASTSSGSLGILQSVDLVADKQRPKAAFDFGSLIAFTAPGYIAARS</sequence>
<keyword evidence="1 4" id="KW-0238">DNA-binding</keyword>
<feature type="compositionally biased region" description="Low complexity" evidence="6">
    <location>
        <begin position="426"/>
        <end position="469"/>
    </location>
</feature>
<evidence type="ECO:0000259" key="7">
    <source>
        <dbReference type="PROSITE" id="PS50071"/>
    </source>
</evidence>
<evidence type="ECO:0000313" key="9">
    <source>
        <dbReference type="Proteomes" id="UP000724874"/>
    </source>
</evidence>
<proteinExistence type="predicted"/>
<dbReference type="SUPFAM" id="SSF46689">
    <property type="entry name" value="Homeodomain-like"/>
    <property type="match status" value="1"/>
</dbReference>
<dbReference type="GO" id="GO:0005634">
    <property type="term" value="C:nucleus"/>
    <property type="evidence" value="ECO:0007669"/>
    <property type="project" value="UniProtKB-SubCell"/>
</dbReference>
<dbReference type="SMART" id="SM00389">
    <property type="entry name" value="HOX"/>
    <property type="match status" value="1"/>
</dbReference>
<feature type="region of interest" description="Disordered" evidence="6">
    <location>
        <begin position="421"/>
        <end position="480"/>
    </location>
</feature>
<dbReference type="GO" id="GO:0003677">
    <property type="term" value="F:DNA binding"/>
    <property type="evidence" value="ECO:0007669"/>
    <property type="project" value="UniProtKB-UniRule"/>
</dbReference>
<evidence type="ECO:0000256" key="1">
    <source>
        <dbReference type="ARBA" id="ARBA00023125"/>
    </source>
</evidence>
<comment type="caution">
    <text evidence="8">The sequence shown here is derived from an EMBL/GenBank/DDBJ whole genome shotgun (WGS) entry which is preliminary data.</text>
</comment>
<dbReference type="PROSITE" id="PS50071">
    <property type="entry name" value="HOMEOBOX_2"/>
    <property type="match status" value="1"/>
</dbReference>
<evidence type="ECO:0000256" key="4">
    <source>
        <dbReference type="PROSITE-ProRule" id="PRU00108"/>
    </source>
</evidence>
<evidence type="ECO:0000256" key="5">
    <source>
        <dbReference type="RuleBase" id="RU000682"/>
    </source>
</evidence>